<proteinExistence type="predicted"/>
<evidence type="ECO:0000313" key="1">
    <source>
        <dbReference type="EMBL" id="CAI9966846.1"/>
    </source>
</evidence>
<sequence length="157" mass="17707">MKLNCQKIFWLGYLKVFQRKSFQKDMYMIICNFHAISVRTTPLLGVTRGFHGFRRSNHRNSEILDFKNLGNQQWWGSGLNLLQHIGALVHLVVVVASDLVICAVGKVGGHELEVLVRQLQQAVELLLLFLGPLGDSSIHWSETGSNFQLVIYTTGAN</sequence>
<reference evidence="2 3" key="2">
    <citation type="submission" date="2024-07" db="EMBL/GenBank/DDBJ databases">
        <authorList>
            <person name="Akdeniz Z."/>
        </authorList>
    </citation>
    <scope>NUCLEOTIDE SEQUENCE [LARGE SCALE GENOMIC DNA]</scope>
</reference>
<name>A0AA86R4E8_9EUKA</name>
<dbReference type="AlphaFoldDB" id="A0AA86R4E8"/>
<dbReference type="EMBL" id="CAXDID020000097">
    <property type="protein sequence ID" value="CAL6024861.1"/>
    <property type="molecule type" value="Genomic_DNA"/>
</dbReference>
<accession>A0AA86R4E8</accession>
<dbReference type="Proteomes" id="UP001642409">
    <property type="component" value="Unassembled WGS sequence"/>
</dbReference>
<dbReference type="EMBL" id="CATOUU010001010">
    <property type="protein sequence ID" value="CAI9966846.1"/>
    <property type="molecule type" value="Genomic_DNA"/>
</dbReference>
<protein>
    <submittedName>
        <fullName evidence="2">Hypothetical_protein</fullName>
    </submittedName>
</protein>
<reference evidence="1" key="1">
    <citation type="submission" date="2023-06" db="EMBL/GenBank/DDBJ databases">
        <authorList>
            <person name="Kurt Z."/>
        </authorList>
    </citation>
    <scope>NUCLEOTIDE SEQUENCE</scope>
</reference>
<evidence type="ECO:0000313" key="2">
    <source>
        <dbReference type="EMBL" id="CAL6024861.1"/>
    </source>
</evidence>
<organism evidence="1">
    <name type="scientific">Hexamita inflata</name>
    <dbReference type="NCBI Taxonomy" id="28002"/>
    <lineage>
        <taxon>Eukaryota</taxon>
        <taxon>Metamonada</taxon>
        <taxon>Diplomonadida</taxon>
        <taxon>Hexamitidae</taxon>
        <taxon>Hexamitinae</taxon>
        <taxon>Hexamita</taxon>
    </lineage>
</organism>
<comment type="caution">
    <text evidence="1">The sequence shown here is derived from an EMBL/GenBank/DDBJ whole genome shotgun (WGS) entry which is preliminary data.</text>
</comment>
<evidence type="ECO:0000313" key="3">
    <source>
        <dbReference type="Proteomes" id="UP001642409"/>
    </source>
</evidence>
<keyword evidence="3" id="KW-1185">Reference proteome</keyword>
<gene>
    <name evidence="2" type="ORF">HINF_LOCUS29818</name>
    <name evidence="1" type="ORF">HINF_LOCUS54491</name>
</gene>